<feature type="transmembrane region" description="Helical" evidence="6">
    <location>
        <begin position="287"/>
        <end position="308"/>
    </location>
</feature>
<comment type="caution">
    <text evidence="8">The sequence shown here is derived from an EMBL/GenBank/DDBJ whole genome shotgun (WGS) entry which is preliminary data.</text>
</comment>
<dbReference type="OrthoDB" id="7584869at2"/>
<dbReference type="Pfam" id="PF07690">
    <property type="entry name" value="MFS_1"/>
    <property type="match status" value="2"/>
</dbReference>
<keyword evidence="5 6" id="KW-0472">Membrane</keyword>
<evidence type="ECO:0000259" key="7">
    <source>
        <dbReference type="PROSITE" id="PS50850"/>
    </source>
</evidence>
<protein>
    <submittedName>
        <fullName evidence="8">Maltose:cation symporter MalT</fullName>
    </submittedName>
</protein>
<feature type="transmembrane region" description="Helical" evidence="6">
    <location>
        <begin position="223"/>
        <end position="249"/>
    </location>
</feature>
<feature type="transmembrane region" description="Helical" evidence="6">
    <location>
        <begin position="82"/>
        <end position="113"/>
    </location>
</feature>
<dbReference type="Gene3D" id="1.20.1250.20">
    <property type="entry name" value="MFS general substrate transporter like domains"/>
    <property type="match status" value="2"/>
</dbReference>
<evidence type="ECO:0000256" key="3">
    <source>
        <dbReference type="ARBA" id="ARBA00022692"/>
    </source>
</evidence>
<dbReference type="STRING" id="1305737.GCA_000526355_00481"/>
<keyword evidence="2" id="KW-0813">Transport</keyword>
<evidence type="ECO:0000256" key="1">
    <source>
        <dbReference type="ARBA" id="ARBA00004141"/>
    </source>
</evidence>
<accession>A0A0P8AMD4</accession>
<feature type="transmembrane region" description="Helical" evidence="6">
    <location>
        <begin position="366"/>
        <end position="384"/>
    </location>
</feature>
<comment type="subcellular location">
    <subcellularLocation>
        <location evidence="1">Membrane</location>
        <topology evidence="1">Multi-pass membrane protein</topology>
    </subcellularLocation>
</comment>
<dbReference type="InterPro" id="IPR020846">
    <property type="entry name" value="MFS_dom"/>
</dbReference>
<dbReference type="InterPro" id="IPR036259">
    <property type="entry name" value="MFS_trans_sf"/>
</dbReference>
<dbReference type="Proteomes" id="UP000050421">
    <property type="component" value="Unassembled WGS sequence"/>
</dbReference>
<feature type="transmembrane region" description="Helical" evidence="6">
    <location>
        <begin position="332"/>
        <end position="354"/>
    </location>
</feature>
<proteinExistence type="predicted"/>
<feature type="transmembrane region" description="Helical" evidence="6">
    <location>
        <begin position="141"/>
        <end position="163"/>
    </location>
</feature>
<feature type="domain" description="Major facilitator superfamily (MFS) profile" evidence="7">
    <location>
        <begin position="287"/>
        <end position="493"/>
    </location>
</feature>
<dbReference type="PANTHER" id="PTHR19432:SF35">
    <property type="entry name" value="SOLUTE CARRIER FAMILY 45 MEMBER 3 ISOFORM X1"/>
    <property type="match status" value="1"/>
</dbReference>
<dbReference type="PANTHER" id="PTHR19432">
    <property type="entry name" value="SUGAR TRANSPORTER"/>
    <property type="match status" value="1"/>
</dbReference>
<dbReference type="PATRIC" id="fig|1305737.6.peg.579"/>
<evidence type="ECO:0000256" key="2">
    <source>
        <dbReference type="ARBA" id="ARBA00022448"/>
    </source>
</evidence>
<dbReference type="AlphaFoldDB" id="A0A0P8AMD4"/>
<evidence type="ECO:0000256" key="6">
    <source>
        <dbReference type="SAM" id="Phobius"/>
    </source>
</evidence>
<dbReference type="EMBL" id="LJXT01000002">
    <property type="protein sequence ID" value="KPQ20100.1"/>
    <property type="molecule type" value="Genomic_DNA"/>
</dbReference>
<dbReference type="GO" id="GO:0022857">
    <property type="term" value="F:transmembrane transporter activity"/>
    <property type="evidence" value="ECO:0007669"/>
    <property type="project" value="InterPro"/>
</dbReference>
<dbReference type="SUPFAM" id="SSF103473">
    <property type="entry name" value="MFS general substrate transporter"/>
    <property type="match status" value="1"/>
</dbReference>
<dbReference type="InterPro" id="IPR011701">
    <property type="entry name" value="MFS"/>
</dbReference>
<gene>
    <name evidence="8" type="primary">malT</name>
    <name evidence="8" type="ORF">HLUCCX10_00600</name>
</gene>
<keyword evidence="3 6" id="KW-0812">Transmembrane</keyword>
<dbReference type="eggNOG" id="COG2211">
    <property type="taxonomic scope" value="Bacteria"/>
</dbReference>
<evidence type="ECO:0000313" key="9">
    <source>
        <dbReference type="Proteomes" id="UP000050421"/>
    </source>
</evidence>
<feature type="transmembrane region" description="Helical" evidence="6">
    <location>
        <begin position="390"/>
        <end position="411"/>
    </location>
</feature>
<sequence length="493" mass="54832">MRKPTLSFSQIINMNVGFFGIQYSFGLQQSAVNPIYDMLGAAPDEIPILNLAGPMTGLLIQPIIGALSDNTWSPQYGRRKPFFFIGALFCSITLFLYPFSSSLWMAAGLLWVLDAANNTAMEPYRALIADKLPDEQYSTGFLTQSFFTGLGITLANVSLFVFQKYIPGTWGSLPYWVYASFFLGTVCSIGSVMWSISKTPEIPPSEEELKALRKRTEGMPHPAIQFFLSILTTLFAYLVFLLLIIPALFSKGLLHRVLERTKSNNKTRILFAQNIEIIESIMVMPKVMWQLALVYLFQWYALFCYWQNAAKSVAQSVWNTSPSGDAKLYEEAVGWTGLVNGWYNVVTFLSAFYLARMATKFGPKKVHFICLIMAGVGLMVFPQLSNKYALFIPMAGFGIAWASMMGVPYLLVVNEIPKERYGVYMGIINMMIVIPMILQTLTFGFISKTFLGNDPGLAIVFGGVLLIVAAAAVLLIKENKNIITDQPIGGSGH</sequence>
<reference evidence="8 9" key="1">
    <citation type="submission" date="2015-09" db="EMBL/GenBank/DDBJ databases">
        <title>Identification and resolution of microdiversity through metagenomic sequencing of parallel consortia.</title>
        <authorList>
            <person name="Nelson W.C."/>
            <person name="Romine M.F."/>
            <person name="Lindemann S.R."/>
        </authorList>
    </citation>
    <scope>NUCLEOTIDE SEQUENCE [LARGE SCALE GENOMIC DNA]</scope>
    <source>
        <strain evidence="8">HL-49</strain>
    </source>
</reference>
<dbReference type="GO" id="GO:0016020">
    <property type="term" value="C:membrane"/>
    <property type="evidence" value="ECO:0007669"/>
    <property type="project" value="UniProtKB-SubCell"/>
</dbReference>
<feature type="transmembrane region" description="Helical" evidence="6">
    <location>
        <begin position="423"/>
        <end position="446"/>
    </location>
</feature>
<keyword evidence="4 6" id="KW-1133">Transmembrane helix</keyword>
<evidence type="ECO:0000256" key="5">
    <source>
        <dbReference type="ARBA" id="ARBA00023136"/>
    </source>
</evidence>
<name>A0A0P8AMD4_9BACT</name>
<organism evidence="8 9">
    <name type="scientific">Algoriphagus marincola HL-49</name>
    <dbReference type="NCBI Taxonomy" id="1305737"/>
    <lineage>
        <taxon>Bacteria</taxon>
        <taxon>Pseudomonadati</taxon>
        <taxon>Bacteroidota</taxon>
        <taxon>Cytophagia</taxon>
        <taxon>Cytophagales</taxon>
        <taxon>Cyclobacteriaceae</taxon>
        <taxon>Algoriphagus</taxon>
    </lineage>
</organism>
<dbReference type="PROSITE" id="PS50850">
    <property type="entry name" value="MFS"/>
    <property type="match status" value="1"/>
</dbReference>
<evidence type="ECO:0000256" key="4">
    <source>
        <dbReference type="ARBA" id="ARBA00022989"/>
    </source>
</evidence>
<feature type="transmembrane region" description="Helical" evidence="6">
    <location>
        <begin position="175"/>
        <end position="196"/>
    </location>
</feature>
<evidence type="ECO:0000313" key="8">
    <source>
        <dbReference type="EMBL" id="KPQ20100.1"/>
    </source>
</evidence>
<feature type="transmembrane region" description="Helical" evidence="6">
    <location>
        <begin position="458"/>
        <end position="476"/>
    </location>
</feature>